<accession>A0A6L8T7U2</accession>
<dbReference type="CDD" id="cd00397">
    <property type="entry name" value="DNA_BRE_C"/>
    <property type="match status" value="1"/>
</dbReference>
<dbReference type="EMBL" id="WWVQ01000088">
    <property type="protein sequence ID" value="MZL35335.1"/>
    <property type="molecule type" value="Genomic_DNA"/>
</dbReference>
<dbReference type="GO" id="GO:0006310">
    <property type="term" value="P:DNA recombination"/>
    <property type="evidence" value="ECO:0007669"/>
    <property type="project" value="UniProtKB-KW"/>
</dbReference>
<dbReference type="InterPro" id="IPR011010">
    <property type="entry name" value="DNA_brk_join_enz"/>
</dbReference>
<evidence type="ECO:0000259" key="5">
    <source>
        <dbReference type="Pfam" id="PF07282"/>
    </source>
</evidence>
<dbReference type="GO" id="GO:0015074">
    <property type="term" value="P:DNA integration"/>
    <property type="evidence" value="ECO:0007669"/>
    <property type="project" value="InterPro"/>
</dbReference>
<feature type="domain" description="Cas12f1-like TNB" evidence="5">
    <location>
        <begin position="413"/>
        <end position="453"/>
    </location>
</feature>
<reference evidence="6 7" key="1">
    <citation type="journal article" date="2019" name="Nat. Med.">
        <title>A library of human gut bacterial isolates paired with longitudinal multiomics data enables mechanistic microbiome research.</title>
        <authorList>
            <person name="Poyet M."/>
            <person name="Groussin M."/>
            <person name="Gibbons S.M."/>
            <person name="Avila-Pacheco J."/>
            <person name="Jiang X."/>
            <person name="Kearney S.M."/>
            <person name="Perrotta A.R."/>
            <person name="Berdy B."/>
            <person name="Zhao S."/>
            <person name="Lieberman T.D."/>
            <person name="Swanson P.K."/>
            <person name="Smith M."/>
            <person name="Roesemann S."/>
            <person name="Alexander J.E."/>
            <person name="Rich S.A."/>
            <person name="Livny J."/>
            <person name="Vlamakis H."/>
            <person name="Clish C."/>
            <person name="Bullock K."/>
            <person name="Deik A."/>
            <person name="Scott J."/>
            <person name="Pierce K.A."/>
            <person name="Xavier R.J."/>
            <person name="Alm E.J."/>
        </authorList>
    </citation>
    <scope>NUCLEOTIDE SEQUENCE [LARGE SCALE GENOMIC DNA]</scope>
    <source>
        <strain evidence="6 7">BIOML-A1</strain>
    </source>
</reference>
<protein>
    <submittedName>
        <fullName evidence="6">Transposase</fullName>
    </submittedName>
</protein>
<proteinExistence type="predicted"/>
<keyword evidence="1" id="KW-0238">DNA-binding</keyword>
<sequence>MARPRAKKKKVSSGTHTRSVFLYGSPNAEKRSTLEKLQADYTDAVNFYISLLSDREECLLQLLQNDKKDPLLRKLEKESRIEGLSSAYSQNAFDEAVTKLHNRLDNIRKDVIAATGGSVFAVSILLFHAVLSGQSREEMCGMLARIRDSYKAKEKIQYYDKLHDTVKTMEEKEFLDSVSEVAMFYHIISDEYRIPVVKKAHVLSVTIPDRKRERMQVPVQADRDALRRMEQYGVSGSMRYTITDGGSLKLTCSFEKKTRTPEEHSAVIGVDVGITDAFHTSEGQAIESFQPVIEFYQTEVEPAFGKLSTLRNRKQQLRRFLKKHKGVLPEKVILNLRKRIDHLEKDIRQAHAPYRRKRHYYQLVEYTVRNAVNTYIESLNGDKTVLTAMELLDIKEFNKSRRVNGMLSDFSRGKLAEKLMEELSWHGFPFVQVEPAYTSQICPVCGCLDKASRIIHKVFINGLVKNAIAELTEHTAELRKESGLKELFLCRIKSQNNKIAPYTETHWNDKKLRYFIERHDIRDNKGDLYPLTSHQFRSTFVRELIKRKVPIAMIMKQYSHVSIEMTAHYLTLQEEEVKEIYSDMILSPESKIAGLRAKEIKGKLDDLFHGKTEDEIDDVISGLAKTMSFNPLPTGVCLYDFRRGNCTDGDGCFFYNCPNYITEVQFYPILKDELDLLEKEMVRLKELGQEPAYQVQAVKYKYLKPLVESLEVQLNGKESVG</sequence>
<dbReference type="GO" id="GO:0003677">
    <property type="term" value="F:DNA binding"/>
    <property type="evidence" value="ECO:0007669"/>
    <property type="project" value="UniProtKB-KW"/>
</dbReference>
<feature type="transmembrane region" description="Helical" evidence="3">
    <location>
        <begin position="111"/>
        <end position="131"/>
    </location>
</feature>
<dbReference type="Gene3D" id="1.10.443.10">
    <property type="entry name" value="Intergrase catalytic core"/>
    <property type="match status" value="1"/>
</dbReference>
<dbReference type="Pfam" id="PF00589">
    <property type="entry name" value="Phage_integrase"/>
    <property type="match status" value="1"/>
</dbReference>
<evidence type="ECO:0000256" key="3">
    <source>
        <dbReference type="SAM" id="Phobius"/>
    </source>
</evidence>
<evidence type="ECO:0000313" key="6">
    <source>
        <dbReference type="EMBL" id="MZL35335.1"/>
    </source>
</evidence>
<keyword evidence="3" id="KW-1133">Transmembrane helix</keyword>
<dbReference type="SUPFAM" id="SSF56349">
    <property type="entry name" value="DNA breaking-rejoining enzymes"/>
    <property type="match status" value="1"/>
</dbReference>
<comment type="caution">
    <text evidence="6">The sequence shown here is derived from an EMBL/GenBank/DDBJ whole genome shotgun (WGS) entry which is preliminary data.</text>
</comment>
<evidence type="ECO:0000259" key="4">
    <source>
        <dbReference type="Pfam" id="PF00589"/>
    </source>
</evidence>
<dbReference type="InterPro" id="IPR002104">
    <property type="entry name" value="Integrase_catalytic"/>
</dbReference>
<feature type="domain" description="Tyr recombinase" evidence="4">
    <location>
        <begin position="504"/>
        <end position="575"/>
    </location>
</feature>
<keyword evidence="3" id="KW-0472">Membrane</keyword>
<evidence type="ECO:0000313" key="7">
    <source>
        <dbReference type="Proteomes" id="UP000477285"/>
    </source>
</evidence>
<dbReference type="InterPro" id="IPR010095">
    <property type="entry name" value="Cas12f1-like_TNB"/>
</dbReference>
<dbReference type="InterPro" id="IPR013762">
    <property type="entry name" value="Integrase-like_cat_sf"/>
</dbReference>
<organism evidence="6 7">
    <name type="scientific">Blautia wexlerae</name>
    <dbReference type="NCBI Taxonomy" id="418240"/>
    <lineage>
        <taxon>Bacteria</taxon>
        <taxon>Bacillati</taxon>
        <taxon>Bacillota</taxon>
        <taxon>Clostridia</taxon>
        <taxon>Lachnospirales</taxon>
        <taxon>Lachnospiraceae</taxon>
        <taxon>Blautia</taxon>
    </lineage>
</organism>
<keyword evidence="2" id="KW-0233">DNA recombination</keyword>
<dbReference type="RefSeq" id="WP_161234386.1">
    <property type="nucleotide sequence ID" value="NZ_WWVI01000034.1"/>
</dbReference>
<evidence type="ECO:0000256" key="1">
    <source>
        <dbReference type="ARBA" id="ARBA00023125"/>
    </source>
</evidence>
<dbReference type="Pfam" id="PF07282">
    <property type="entry name" value="Cas12f1-like_TNB"/>
    <property type="match status" value="1"/>
</dbReference>
<dbReference type="Proteomes" id="UP000477285">
    <property type="component" value="Unassembled WGS sequence"/>
</dbReference>
<gene>
    <name evidence="6" type="ORF">GT728_19685</name>
</gene>
<evidence type="ECO:0000256" key="2">
    <source>
        <dbReference type="ARBA" id="ARBA00023172"/>
    </source>
</evidence>
<name>A0A6L8T7U2_9FIRM</name>
<keyword evidence="3" id="KW-0812">Transmembrane</keyword>
<dbReference type="AlphaFoldDB" id="A0A6L8T7U2"/>